<reference evidence="1" key="1">
    <citation type="submission" date="2021-01" db="EMBL/GenBank/DDBJ databases">
        <authorList>
            <person name="Corre E."/>
            <person name="Pelletier E."/>
            <person name="Niang G."/>
            <person name="Scheremetjew M."/>
            <person name="Finn R."/>
            <person name="Kale V."/>
            <person name="Holt S."/>
            <person name="Cochrane G."/>
            <person name="Meng A."/>
            <person name="Brown T."/>
            <person name="Cohen L."/>
        </authorList>
    </citation>
    <scope>NUCLEOTIDE SEQUENCE</scope>
    <source>
        <strain evidence="1">RCC3387</strain>
    </source>
</reference>
<name>A0A7S2I5E5_9DINO</name>
<gene>
    <name evidence="1" type="ORF">BRAN1462_LOCUS6378</name>
</gene>
<dbReference type="PANTHER" id="PTHR34560:SF1">
    <property type="entry name" value="START DOMAIN-CONTAINING PROTEIN"/>
    <property type="match status" value="1"/>
</dbReference>
<dbReference type="SUPFAM" id="SSF55961">
    <property type="entry name" value="Bet v1-like"/>
    <property type="match status" value="1"/>
</dbReference>
<evidence type="ECO:0000313" key="1">
    <source>
        <dbReference type="EMBL" id="CAD9509017.1"/>
    </source>
</evidence>
<protein>
    <recommendedName>
        <fullName evidence="2">START domain-containing protein</fullName>
    </recommendedName>
</protein>
<evidence type="ECO:0008006" key="2">
    <source>
        <dbReference type="Google" id="ProtNLM"/>
    </source>
</evidence>
<sequence length="182" mass="20110">MHVVRGCGDYAQFIMVLTFALPWPFSTREAIVYAFATDCVERGRVLVCAQSVPADAASWWGYTIPTVGSAVRMDLTLEIGFIPGGDEYQNTHMDMCLQMDPKVPWLSQSTVNLVGRLFATQLVSNVNSVCKSYSKSPYPERLAADRSGAYAVMYRCLEALRQGRLPEDEGPTEAGQQISTPE</sequence>
<dbReference type="AlphaFoldDB" id="A0A7S2I5E5"/>
<dbReference type="Gene3D" id="3.30.530.20">
    <property type="match status" value="1"/>
</dbReference>
<proteinExistence type="predicted"/>
<accession>A0A7S2I5E5</accession>
<dbReference type="EMBL" id="HBGW01009942">
    <property type="protein sequence ID" value="CAD9509017.1"/>
    <property type="molecule type" value="Transcribed_RNA"/>
</dbReference>
<dbReference type="PANTHER" id="PTHR34560">
    <property type="entry name" value="POLYKETIDE CYCLASE/DEHYDRASE/LIPID TRANSPORT SUPERFAMILY PROTEIN"/>
    <property type="match status" value="1"/>
</dbReference>
<dbReference type="InterPro" id="IPR023393">
    <property type="entry name" value="START-like_dom_sf"/>
</dbReference>
<organism evidence="1">
    <name type="scientific">Zooxanthella nutricula</name>
    <dbReference type="NCBI Taxonomy" id="1333877"/>
    <lineage>
        <taxon>Eukaryota</taxon>
        <taxon>Sar</taxon>
        <taxon>Alveolata</taxon>
        <taxon>Dinophyceae</taxon>
        <taxon>Peridiniales</taxon>
        <taxon>Peridiniales incertae sedis</taxon>
        <taxon>Zooxanthella</taxon>
    </lineage>
</organism>